<evidence type="ECO:0000313" key="1">
    <source>
        <dbReference type="EMBL" id="MBP3962027.1"/>
    </source>
</evidence>
<dbReference type="EMBL" id="JAGKSP010000001">
    <property type="protein sequence ID" value="MBP3962027.1"/>
    <property type="molecule type" value="Genomic_DNA"/>
</dbReference>
<keyword evidence="2" id="KW-1185">Reference proteome</keyword>
<dbReference type="RefSeq" id="WP_210655846.1">
    <property type="nucleotide sequence ID" value="NZ_JAGKSP010000001.1"/>
</dbReference>
<protein>
    <submittedName>
        <fullName evidence="1">Uncharacterized protein</fullName>
    </submittedName>
</protein>
<dbReference type="Gene3D" id="2.60.120.560">
    <property type="entry name" value="Exo-inulinase, domain 1"/>
    <property type="match status" value="1"/>
</dbReference>
<accession>A0ABS5C7R2</accession>
<dbReference type="InterPro" id="IPR013783">
    <property type="entry name" value="Ig-like_fold"/>
</dbReference>
<dbReference type="Gene3D" id="2.60.40.10">
    <property type="entry name" value="Immunoglobulins"/>
    <property type="match status" value="2"/>
</dbReference>
<name>A0ABS5C7R2_9BACL</name>
<comment type="caution">
    <text evidence="1">The sequence shown here is derived from an EMBL/GenBank/DDBJ whole genome shotgun (WGS) entry which is preliminary data.</text>
</comment>
<organism evidence="1 2">
    <name type="scientific">Paenibacillus lignilyticus</name>
    <dbReference type="NCBI Taxonomy" id="1172615"/>
    <lineage>
        <taxon>Bacteria</taxon>
        <taxon>Bacillati</taxon>
        <taxon>Bacillota</taxon>
        <taxon>Bacilli</taxon>
        <taxon>Bacillales</taxon>
        <taxon>Paenibacillaceae</taxon>
        <taxon>Paenibacillus</taxon>
    </lineage>
</organism>
<reference evidence="1 2" key="1">
    <citation type="submission" date="2021-04" db="EMBL/GenBank/DDBJ databases">
        <title>Paenibacillus sp. DLE-14 whole genome sequence.</title>
        <authorList>
            <person name="Ham Y.J."/>
        </authorList>
    </citation>
    <scope>NUCLEOTIDE SEQUENCE [LARGE SCALE GENOMIC DNA]</scope>
    <source>
        <strain evidence="1 2">DLE-14</strain>
    </source>
</reference>
<proteinExistence type="predicted"/>
<dbReference type="Proteomes" id="UP000673394">
    <property type="component" value="Unassembled WGS sequence"/>
</dbReference>
<sequence>MKGYRYFFPVLFTFELNGRLEVHHYTTDGTNIDSSFPDQSTNLSSSSNTTIPATNLDYSYVGYKKSTEAPPSGGTITATNPPTIVYDATYDTYYLNLYYTKKSEGQGQAIIKHYSTEGQSLDSVFHDRTDTLTKNSNYTPAHPTATGFNFAGYKKTTGGTAPDLNPPFTSGDYSISPFLGNFDTLHLYYFYDVVSAGKIHVRHMVRNGPTGAYALQGEAELIPITTLPHSRAIGANSDYGIVQGRNTSYVAFSNTVTSGTSVGVSLTAALPEAFVSFFYEKPIVRPPGDNRPPEFKIGFVDPSNRKVPLNKVVEGKTLDLIYIDDPSVPTPNDPDGDLLTFMGFDYDAGDAFVQSIPSKSVEYLDGQHGLPMDSLGYHFVCGQMRDDYGETTKACTYIEVVPRNPIPVIECPPFVIANHPLAAGAINSTGSNSPMGRAINHARDEWTNKQTSYTNPTASDITITVSLHVYDSEGLKSQSPATCTIIVKPDLPPIAKLIVPPLSVRGTQLDIVNKSTSQDGDAITATAYKYKYDANNNGFSDEAWMESTGTMAKMQLTPTKVGKYLFYLKVTEEYGAWDDTLSDAQSTVMLDVVNNAPEVSFEMEGNNPQPDLDPYTRLNLTDMLNWPIYVPGTNTLVNNKKNLWRAEGADLVSGEGRNFGNQKADTYVYDVTRFSTRMLRWDAYPLQDNGYGSNELSPWRSTLKSNVVANLLDEKNNMLSWYNYEFPTIRSSKKLIYFDHHNTTYYYDYDRQIGTYTYDDRIYALDPSKLSNINDVIDNGSVKQKYASGQHPYQFILKADKSRTADVVYNDVPYKDVTLSLSQLADYEMSDGYLFVKRYWKGYVGGKTRDFYDIGVYDAQTGEERYSSFDFPEFKQALSDSGIYNVPSIQIISSEGRNLLVANHSDSYAGYSATLKIGESYQSMYYLSPDFKLTKIPSTFIMPAPHSQYYKDRYASATEAEKKQWGYGFLEEMRDATGAIYRYEALTYSGSVYELNVTKYNADYSLAWRRYIGDTLSGSNLGITNAKSFSSAYYYPEIKGGFFFNPTKKELYAKVYYDHVAEGNVWPNTYEAVYVLNSGTGTLKKLVDAQAGDDLTLYHYGDFGYSGSMTQFSTDFGGNIIPKGRQSFTIDGYRTSNSLGDGSTCDDYPLYYTRFGTNTVYDATGNPVGSIQKGCNYSDAEYGEYVGDGVYLSLSQAVPNYDGNSNAGTMRMTVSVGTPTTNPAVIRSFTNGQFYSPTSQSDTEYKFTFKMDDVDYDQEWLGFSFRMQDRQNGYALETDANKVELAMYKNGVRTVLRSQNYSLLSRKSYAVKLQASGEHIAVFLDNTPLFEVDDATYSSGRYGYFSNKAYTTFGTLAYKPIATNDVWSDQYAIWDEGEAKAQVQYNNIQFTDPENDPAAGGLYDWTVQHTPRFIQHQGASVLNNKTFHNAQLTFDKVGDYLVRLKAKDDPNPSYLYPDHTFDSYRKSSNEFTQKITVHRRPIANYALAVASTDGKVIWTDKSYDPDRYLSSTDYSTEATGIDYKTTKGVMEKKFYYISPSGIYTAAKLVSPLEIGTYEVGMAVRDEYDAWSEWTIVALPISKPASPNSPPNPGFTSSHINTFRGVAVNFDSYASDAEDGDRTELLHEYYLKNVTTGSAETLVSGSRTNWNKSFSSLGTFMIRQLVEDTAGAAAQFSLQVNILNQLPSANVANPTSSDQNTPTKLEDLRPNLTWTYFDADSDGQTQFQMKIYRYGGILVQDSGVIPSSGVIWTPSSNLPEKVNLYVMVRVFDGYDWSTYSSPKYFYIETNKPPTGDFDWQPKPVFEGDSMTLTLVIADPDKDHLDVQYTITDPAGVSQTYNYNGDHPYSTVGPSVSGVLPGVYTIQLTVADGKAPPIIVRKSITVLPLSVSGQVKHTELWEERRKASNRETSGNENSPRAYSVYWAGEKFMLSATTTATGTATIADQVKVTMNGMTVTLSPTNAAKTSWTGEMWEESFEELGDGPLTFTFKAFYNNGTVKTANATITIAGDVQQTIGVHRVQ</sequence>
<gene>
    <name evidence="1" type="ORF">I8J30_04830</name>
</gene>
<evidence type="ECO:0000313" key="2">
    <source>
        <dbReference type="Proteomes" id="UP000673394"/>
    </source>
</evidence>